<sequence length="133" mass="15199">MEIVLTDATPVKLRYVEHLDQVWVLCWRGRDDAGSKTLQVIRNASEQLLHHTVHTEPVSDHFDMIQDVFLPPAQDLSHEWSHGYVTHQAQRGMFKLNLAKLKYAFTPSTLNAYNCEPSQACGHSPSLRGTVYR</sequence>
<organism evidence="1 2">
    <name type="scientific">Priapulus caudatus</name>
    <name type="common">Priapulid worm</name>
    <dbReference type="NCBI Taxonomy" id="37621"/>
    <lineage>
        <taxon>Eukaryota</taxon>
        <taxon>Metazoa</taxon>
        <taxon>Ecdysozoa</taxon>
        <taxon>Scalidophora</taxon>
        <taxon>Priapulida</taxon>
        <taxon>Priapulimorpha</taxon>
        <taxon>Priapulimorphida</taxon>
        <taxon>Priapulidae</taxon>
        <taxon>Priapulus</taxon>
    </lineage>
</organism>
<dbReference type="Proteomes" id="UP000695022">
    <property type="component" value="Unplaced"/>
</dbReference>
<keyword evidence="1" id="KW-1185">Reference proteome</keyword>
<reference evidence="2" key="1">
    <citation type="submission" date="2025-08" db="UniProtKB">
        <authorList>
            <consortium name="RefSeq"/>
        </authorList>
    </citation>
    <scope>IDENTIFICATION</scope>
</reference>
<accession>A0ABM1F2Y6</accession>
<protein>
    <submittedName>
        <fullName evidence="2">Follistatin-related protein 5-like</fullName>
    </submittedName>
</protein>
<gene>
    <name evidence="2" type="primary">LOC106818630</name>
</gene>
<dbReference type="RefSeq" id="XP_014678807.1">
    <property type="nucleotide sequence ID" value="XM_014823321.1"/>
</dbReference>
<name>A0ABM1F2Y6_PRICU</name>
<dbReference type="GeneID" id="106818630"/>
<evidence type="ECO:0000313" key="1">
    <source>
        <dbReference type="Proteomes" id="UP000695022"/>
    </source>
</evidence>
<proteinExistence type="predicted"/>
<evidence type="ECO:0000313" key="2">
    <source>
        <dbReference type="RefSeq" id="XP_014678807.1"/>
    </source>
</evidence>